<dbReference type="Pfam" id="PF00004">
    <property type="entry name" value="AAA"/>
    <property type="match status" value="1"/>
</dbReference>
<keyword evidence="10" id="KW-0378">Hydrolase</keyword>
<evidence type="ECO:0000259" key="21">
    <source>
        <dbReference type="SMART" id="SM00382"/>
    </source>
</evidence>
<evidence type="ECO:0000256" key="11">
    <source>
        <dbReference type="ARBA" id="ARBA00022833"/>
    </source>
</evidence>
<dbReference type="InterPro" id="IPR005936">
    <property type="entry name" value="FtsH"/>
</dbReference>
<protein>
    <recommendedName>
        <fullName evidence="21">AAA+ ATPase domain-containing protein</fullName>
    </recommendedName>
</protein>
<keyword evidence="5" id="KW-0645">Protease</keyword>
<dbReference type="Gene3D" id="3.40.50.300">
    <property type="entry name" value="P-loop containing nucleotide triphosphate hydrolases"/>
    <property type="match status" value="1"/>
</dbReference>
<evidence type="ECO:0000256" key="8">
    <source>
        <dbReference type="ARBA" id="ARBA00022741"/>
    </source>
</evidence>
<evidence type="ECO:0000256" key="14">
    <source>
        <dbReference type="ARBA" id="ARBA00022989"/>
    </source>
</evidence>
<dbReference type="Proteomes" id="UP001187531">
    <property type="component" value="Unassembled WGS sequence"/>
</dbReference>
<evidence type="ECO:0000256" key="17">
    <source>
        <dbReference type="ARBA" id="ARBA00023136"/>
    </source>
</evidence>
<keyword evidence="8" id="KW-0547">Nucleotide-binding</keyword>
<comment type="similarity">
    <text evidence="4">In the N-terminal section; belongs to the AAA ATPase family.</text>
</comment>
<keyword evidence="11" id="KW-0862">Zinc</keyword>
<dbReference type="InterPro" id="IPR003593">
    <property type="entry name" value="AAA+_ATPase"/>
</dbReference>
<dbReference type="GO" id="GO:0016887">
    <property type="term" value="F:ATP hydrolysis activity"/>
    <property type="evidence" value="ECO:0007669"/>
    <property type="project" value="InterPro"/>
</dbReference>
<dbReference type="SMART" id="SM00382">
    <property type="entry name" value="AAA"/>
    <property type="match status" value="1"/>
</dbReference>
<evidence type="ECO:0000256" key="5">
    <source>
        <dbReference type="ARBA" id="ARBA00022670"/>
    </source>
</evidence>
<sequence length="803" mass="88700">MAFRLSQAARCLESAIATKRISTGTAKKIEKQLEKLVFGGSTPGSTHFLEVLKDLRLLSERPPKGFEKFFQPKPRRSNEEHAKNGKGEEVAKPSKSAEPNKAPESQKSSSGKPPEWNFNLNFGSGKGKAPEGRDKILFYSAVGVAGVLLAISYFELGYQEITWKDFVNTYMGRGIVEKLEVVNKRWVKVRLQPGSNVEGNKTLWFNIGSVDSFERNLEAAHHDLNMEPSNYIPVIYKSELDASHLGNAIPTLLTIGFIIFVMRNMMGGLGGMGGMGGPGGRTRSGKKGGGLFGGVMQSTAKMINSAEIGVQFKDVAGCEEAKIEIMEFVNFLKNPQQYLELGAKIPKGAILTGPPGTGKTLLAKATAGEANVPFITVSGSEFLEMFVGVGPSRVRDMFSMARDNAPCILFIDEIDAVGRKRGGRSFGGHSEQENTLNQLLVEMDGFNTASNVVVLAATNRMDILDPALLRPGRFDRQIYVPAPDIKGRASIFKVHLKNLKTMVNKDELSRKMAALTPGFTGADISNVCNEAALIAARDLQTEINLKHFEQAIERVVAGMEKKTNVLQPDEKKTVAYHEAGHAVAGWYLEHADPLLKVSIIPRGKGLGYAQYLPKEQYLYSKEQLFDRMCMTLGGRVSEELFFGRITTGAQDDLKKVTQSAYAQVAHFGMNEKVGYVSFDMPQQGEMVMEKPYSEATSQLIDNEVRGLIDGAYKHCKNLLTNRQEEVKKIAERLLLKENLNREDMIELLGPRPFPEKSTYEQFVEGTGSFEEDTELPEGLKDWNKKKEEKPKEGEEKEVATAAR</sequence>
<dbReference type="HAMAP" id="MF_01458">
    <property type="entry name" value="FtsH"/>
    <property type="match status" value="1"/>
</dbReference>
<dbReference type="Gene3D" id="1.10.8.60">
    <property type="match status" value="1"/>
</dbReference>
<keyword evidence="16" id="KW-0496">Mitochondrion</keyword>
<evidence type="ECO:0000256" key="7">
    <source>
        <dbReference type="ARBA" id="ARBA00022723"/>
    </source>
</evidence>
<proteinExistence type="inferred from homology"/>
<keyword evidence="12" id="KW-0067">ATP-binding</keyword>
<evidence type="ECO:0000256" key="6">
    <source>
        <dbReference type="ARBA" id="ARBA00022692"/>
    </source>
</evidence>
<dbReference type="Pfam" id="PF06480">
    <property type="entry name" value="FtsH_ext"/>
    <property type="match status" value="1"/>
</dbReference>
<dbReference type="GO" id="GO:0005524">
    <property type="term" value="F:ATP binding"/>
    <property type="evidence" value="ECO:0007669"/>
    <property type="project" value="UniProtKB-KW"/>
</dbReference>
<comment type="caution">
    <text evidence="22">The sequence shown here is derived from an EMBL/GenBank/DDBJ whole genome shotgun (WGS) entry which is preliminary data.</text>
</comment>
<dbReference type="GO" id="GO:0008270">
    <property type="term" value="F:zinc ion binding"/>
    <property type="evidence" value="ECO:0007669"/>
    <property type="project" value="InterPro"/>
</dbReference>
<dbReference type="GO" id="GO:0034982">
    <property type="term" value="P:mitochondrial protein processing"/>
    <property type="evidence" value="ECO:0007669"/>
    <property type="project" value="TreeGrafter"/>
</dbReference>
<evidence type="ECO:0000256" key="19">
    <source>
        <dbReference type="SAM" id="MobiDB-lite"/>
    </source>
</evidence>
<dbReference type="InterPro" id="IPR003960">
    <property type="entry name" value="ATPase_AAA_CS"/>
</dbReference>
<evidence type="ECO:0000256" key="3">
    <source>
        <dbReference type="ARBA" id="ARBA00010044"/>
    </source>
</evidence>
<dbReference type="PROSITE" id="PS00674">
    <property type="entry name" value="AAA"/>
    <property type="match status" value="1"/>
</dbReference>
<keyword evidence="17 20" id="KW-0472">Membrane</keyword>
<feature type="compositionally biased region" description="Basic and acidic residues" evidence="19">
    <location>
        <begin position="76"/>
        <end position="92"/>
    </location>
</feature>
<dbReference type="NCBIfam" id="TIGR01241">
    <property type="entry name" value="FtsH_fam"/>
    <property type="match status" value="1"/>
</dbReference>
<dbReference type="PANTHER" id="PTHR43655:SF2">
    <property type="entry name" value="AFG3 LIKE MATRIX AAA PEPTIDASE SUBUNIT 2, ISOFORM A"/>
    <property type="match status" value="1"/>
</dbReference>
<dbReference type="Pfam" id="PF17862">
    <property type="entry name" value="AAA_lid_3"/>
    <property type="match status" value="1"/>
</dbReference>
<dbReference type="SUPFAM" id="SSF52540">
    <property type="entry name" value="P-loop containing nucleoside triphosphate hydrolases"/>
    <property type="match status" value="1"/>
</dbReference>
<dbReference type="AlphaFoldDB" id="A0AA88L0K5"/>
<organism evidence="22 23">
    <name type="scientific">Artemia franciscana</name>
    <name type="common">Brine shrimp</name>
    <name type="synonym">Artemia sanfranciscana</name>
    <dbReference type="NCBI Taxonomy" id="6661"/>
    <lineage>
        <taxon>Eukaryota</taxon>
        <taxon>Metazoa</taxon>
        <taxon>Ecdysozoa</taxon>
        <taxon>Arthropoda</taxon>
        <taxon>Crustacea</taxon>
        <taxon>Branchiopoda</taxon>
        <taxon>Anostraca</taxon>
        <taxon>Artemiidae</taxon>
        <taxon>Artemia</taxon>
    </lineage>
</organism>
<dbReference type="Gene3D" id="3.40.1690.20">
    <property type="match status" value="1"/>
</dbReference>
<evidence type="ECO:0000256" key="10">
    <source>
        <dbReference type="ARBA" id="ARBA00022801"/>
    </source>
</evidence>
<dbReference type="InterPro" id="IPR037219">
    <property type="entry name" value="Peptidase_M41-like"/>
</dbReference>
<dbReference type="EMBL" id="JAVRJZ010000018">
    <property type="protein sequence ID" value="KAK2708341.1"/>
    <property type="molecule type" value="Genomic_DNA"/>
</dbReference>
<keyword evidence="14 20" id="KW-1133">Transmembrane helix</keyword>
<feature type="compositionally biased region" description="Basic and acidic residues" evidence="19">
    <location>
        <begin position="777"/>
        <end position="803"/>
    </location>
</feature>
<keyword evidence="6 20" id="KW-0812">Transmembrane</keyword>
<feature type="region of interest" description="Disordered" evidence="19">
    <location>
        <begin position="65"/>
        <end position="127"/>
    </location>
</feature>
<dbReference type="InterPro" id="IPR027417">
    <property type="entry name" value="P-loop_NTPase"/>
</dbReference>
<evidence type="ECO:0000256" key="2">
    <source>
        <dbReference type="ARBA" id="ARBA00004448"/>
    </source>
</evidence>
<feature type="domain" description="AAA+ ATPase" evidence="21">
    <location>
        <begin position="345"/>
        <end position="484"/>
    </location>
</feature>
<dbReference type="GO" id="GO:0004176">
    <property type="term" value="F:ATP-dependent peptidase activity"/>
    <property type="evidence" value="ECO:0007669"/>
    <property type="project" value="InterPro"/>
</dbReference>
<evidence type="ECO:0000256" key="1">
    <source>
        <dbReference type="ARBA" id="ARBA00001947"/>
    </source>
</evidence>
<comment type="catalytic activity">
    <reaction evidence="18">
        <text>ATP + H2O = ADP + phosphate + H(+)</text>
        <dbReference type="Rhea" id="RHEA:13065"/>
        <dbReference type="ChEBI" id="CHEBI:15377"/>
        <dbReference type="ChEBI" id="CHEBI:15378"/>
        <dbReference type="ChEBI" id="CHEBI:30616"/>
        <dbReference type="ChEBI" id="CHEBI:43474"/>
        <dbReference type="ChEBI" id="CHEBI:456216"/>
    </reaction>
    <physiologicalReaction direction="left-to-right" evidence="18">
        <dbReference type="Rhea" id="RHEA:13066"/>
    </physiologicalReaction>
</comment>
<keyword evidence="9" id="KW-0999">Mitochondrion inner membrane</keyword>
<dbReference type="InterPro" id="IPR000642">
    <property type="entry name" value="Peptidase_M41"/>
</dbReference>
<feature type="region of interest" description="Disordered" evidence="19">
    <location>
        <begin position="764"/>
        <end position="803"/>
    </location>
</feature>
<evidence type="ECO:0000256" key="9">
    <source>
        <dbReference type="ARBA" id="ARBA00022792"/>
    </source>
</evidence>
<dbReference type="Gene3D" id="1.20.58.760">
    <property type="entry name" value="Peptidase M41"/>
    <property type="match status" value="1"/>
</dbReference>
<dbReference type="GO" id="GO:0005745">
    <property type="term" value="C:m-AAA complex"/>
    <property type="evidence" value="ECO:0007669"/>
    <property type="project" value="UniProtKB-ARBA"/>
</dbReference>
<comment type="cofactor">
    <cofactor evidence="1">
        <name>Zn(2+)</name>
        <dbReference type="ChEBI" id="CHEBI:29105"/>
    </cofactor>
</comment>
<evidence type="ECO:0000256" key="13">
    <source>
        <dbReference type="ARBA" id="ARBA00022946"/>
    </source>
</evidence>
<dbReference type="FunFam" id="1.10.8.60:FF:000019">
    <property type="entry name" value="AFG3-like AAA ATPase 2"/>
    <property type="match status" value="1"/>
</dbReference>
<evidence type="ECO:0000313" key="22">
    <source>
        <dbReference type="EMBL" id="KAK2708341.1"/>
    </source>
</evidence>
<dbReference type="GO" id="GO:0004222">
    <property type="term" value="F:metalloendopeptidase activity"/>
    <property type="evidence" value="ECO:0007669"/>
    <property type="project" value="InterPro"/>
</dbReference>
<dbReference type="InterPro" id="IPR011546">
    <property type="entry name" value="Pept_M41_FtsH_extracell"/>
</dbReference>
<dbReference type="FunFam" id="1.20.58.760:FF:000003">
    <property type="entry name" value="AFG3-like AAA ATPase 2"/>
    <property type="match status" value="1"/>
</dbReference>
<dbReference type="InterPro" id="IPR050928">
    <property type="entry name" value="ATP-dep_Zn_Metalloprotease"/>
</dbReference>
<accession>A0AA88L0K5</accession>
<keyword evidence="15" id="KW-0482">Metalloprotease</keyword>
<comment type="subcellular location">
    <subcellularLocation>
        <location evidence="2">Mitochondrion inner membrane</location>
        <topology evidence="2">Multi-pass membrane protein</topology>
    </subcellularLocation>
</comment>
<keyword evidence="7" id="KW-0479">Metal-binding</keyword>
<reference evidence="22" key="1">
    <citation type="submission" date="2023-07" db="EMBL/GenBank/DDBJ databases">
        <title>Chromosome-level genome assembly of Artemia franciscana.</title>
        <authorList>
            <person name="Jo E."/>
        </authorList>
    </citation>
    <scope>NUCLEOTIDE SEQUENCE</scope>
    <source>
        <tissue evidence="22">Whole body</tissue>
    </source>
</reference>
<dbReference type="FunFam" id="3.40.1690.20:FF:000001">
    <property type="entry name" value="AFG3-like AAA ATPase 2"/>
    <property type="match status" value="1"/>
</dbReference>
<evidence type="ECO:0000256" key="12">
    <source>
        <dbReference type="ARBA" id="ARBA00022840"/>
    </source>
</evidence>
<comment type="similarity">
    <text evidence="3">In the C-terminal section; belongs to the peptidase M41 family.</text>
</comment>
<evidence type="ECO:0000313" key="23">
    <source>
        <dbReference type="Proteomes" id="UP001187531"/>
    </source>
</evidence>
<feature type="transmembrane region" description="Helical" evidence="20">
    <location>
        <begin position="244"/>
        <end position="262"/>
    </location>
</feature>
<dbReference type="SUPFAM" id="SSF140990">
    <property type="entry name" value="FtsH protease domain-like"/>
    <property type="match status" value="1"/>
</dbReference>
<dbReference type="InterPro" id="IPR041569">
    <property type="entry name" value="AAA_lid_3"/>
</dbReference>
<evidence type="ECO:0000256" key="16">
    <source>
        <dbReference type="ARBA" id="ARBA00023128"/>
    </source>
</evidence>
<dbReference type="InterPro" id="IPR003959">
    <property type="entry name" value="ATPase_AAA_core"/>
</dbReference>
<keyword evidence="23" id="KW-1185">Reference proteome</keyword>
<dbReference type="PANTHER" id="PTHR43655">
    <property type="entry name" value="ATP-DEPENDENT PROTEASE"/>
    <property type="match status" value="1"/>
</dbReference>
<evidence type="ECO:0000256" key="4">
    <source>
        <dbReference type="ARBA" id="ARBA00010550"/>
    </source>
</evidence>
<feature type="transmembrane region" description="Helical" evidence="20">
    <location>
        <begin position="136"/>
        <end position="154"/>
    </location>
</feature>
<name>A0AA88L0K5_ARTSF</name>
<gene>
    <name evidence="22" type="ORF">QYM36_014077</name>
</gene>
<evidence type="ECO:0000256" key="18">
    <source>
        <dbReference type="ARBA" id="ARBA00048778"/>
    </source>
</evidence>
<dbReference type="Pfam" id="PF01434">
    <property type="entry name" value="Peptidase_M41"/>
    <property type="match status" value="1"/>
</dbReference>
<evidence type="ECO:0000256" key="15">
    <source>
        <dbReference type="ARBA" id="ARBA00023049"/>
    </source>
</evidence>
<evidence type="ECO:0000256" key="20">
    <source>
        <dbReference type="SAM" id="Phobius"/>
    </source>
</evidence>
<dbReference type="FunFam" id="3.40.50.300:FF:000001">
    <property type="entry name" value="ATP-dependent zinc metalloprotease FtsH"/>
    <property type="match status" value="1"/>
</dbReference>
<dbReference type="CDD" id="cd19501">
    <property type="entry name" value="RecA-like_FtsH"/>
    <property type="match status" value="1"/>
</dbReference>
<keyword evidence="13" id="KW-0809">Transit peptide</keyword>